<dbReference type="EMBL" id="FOHA01000035">
    <property type="protein sequence ID" value="SES09785.1"/>
    <property type="molecule type" value="Genomic_DNA"/>
</dbReference>
<dbReference type="AlphaFoldDB" id="A0A1H9UK15"/>
<gene>
    <name evidence="2" type="ORF">SAMN04488559_1356</name>
</gene>
<dbReference type="Proteomes" id="UP000198948">
    <property type="component" value="Unassembled WGS sequence"/>
</dbReference>
<protein>
    <submittedName>
        <fullName evidence="2">LytTr DNA-binding domain-containing protein</fullName>
    </submittedName>
</protein>
<evidence type="ECO:0000259" key="1">
    <source>
        <dbReference type="PROSITE" id="PS50930"/>
    </source>
</evidence>
<dbReference type="STRING" id="142588.SAMN04488559_1356"/>
<name>A0A1H9UK15_9LACT</name>
<dbReference type="Pfam" id="PF04397">
    <property type="entry name" value="LytTR"/>
    <property type="match status" value="1"/>
</dbReference>
<dbReference type="GO" id="GO:0000156">
    <property type="term" value="F:phosphorelay response regulator activity"/>
    <property type="evidence" value="ECO:0007669"/>
    <property type="project" value="InterPro"/>
</dbReference>
<dbReference type="InterPro" id="IPR046947">
    <property type="entry name" value="LytR-like"/>
</dbReference>
<dbReference type="PANTHER" id="PTHR37299:SF1">
    <property type="entry name" value="STAGE 0 SPORULATION PROTEIN A HOMOLOG"/>
    <property type="match status" value="1"/>
</dbReference>
<evidence type="ECO:0000313" key="2">
    <source>
        <dbReference type="EMBL" id="SES09785.1"/>
    </source>
</evidence>
<accession>A0A1H9UK15</accession>
<keyword evidence="2" id="KW-0238">DNA-binding</keyword>
<dbReference type="InterPro" id="IPR007492">
    <property type="entry name" value="LytTR_DNA-bd_dom"/>
</dbReference>
<sequence>MKIITANPLFEKEIQTKLKDWEAIPITLIYQKFYTKTDDFAMIASFTQLPDLIQFFNTYLQVTRTEKRPLLGKKYDRLKLLKEEDILYIEAIGRDVYAYTQTDGFLIQEKLYQLEEQPAFIRINKSTVVNFLKIVTILPLLNGKLLLALADGQELEVSRSYAKTFKHYLKTGGTL</sequence>
<dbReference type="PANTHER" id="PTHR37299">
    <property type="entry name" value="TRANSCRIPTIONAL REGULATOR-RELATED"/>
    <property type="match status" value="1"/>
</dbReference>
<dbReference type="SMART" id="SM00850">
    <property type="entry name" value="LytTR"/>
    <property type="match status" value="1"/>
</dbReference>
<feature type="domain" description="HTH LytTR-type" evidence="1">
    <location>
        <begin position="70"/>
        <end position="171"/>
    </location>
</feature>
<proteinExistence type="predicted"/>
<evidence type="ECO:0000313" key="3">
    <source>
        <dbReference type="Proteomes" id="UP000198948"/>
    </source>
</evidence>
<dbReference type="PROSITE" id="PS50930">
    <property type="entry name" value="HTH_LYTTR"/>
    <property type="match status" value="1"/>
</dbReference>
<keyword evidence="3" id="KW-1185">Reference proteome</keyword>
<reference evidence="2 3" key="1">
    <citation type="submission" date="2016-10" db="EMBL/GenBank/DDBJ databases">
        <authorList>
            <person name="de Groot N.N."/>
        </authorList>
    </citation>
    <scope>NUCLEOTIDE SEQUENCE [LARGE SCALE GENOMIC DNA]</scope>
    <source>
        <strain evidence="2 3">DSM 13760</strain>
    </source>
</reference>
<organism evidence="2 3">
    <name type="scientific">Isobaculum melis</name>
    <dbReference type="NCBI Taxonomy" id="142588"/>
    <lineage>
        <taxon>Bacteria</taxon>
        <taxon>Bacillati</taxon>
        <taxon>Bacillota</taxon>
        <taxon>Bacilli</taxon>
        <taxon>Lactobacillales</taxon>
        <taxon>Carnobacteriaceae</taxon>
        <taxon>Isobaculum</taxon>
    </lineage>
</organism>
<dbReference type="Gene3D" id="2.40.50.1020">
    <property type="entry name" value="LytTr DNA-binding domain"/>
    <property type="match status" value="1"/>
</dbReference>
<dbReference type="RefSeq" id="WP_177165797.1">
    <property type="nucleotide sequence ID" value="NZ_FOHA01000035.1"/>
</dbReference>
<dbReference type="GO" id="GO:0003677">
    <property type="term" value="F:DNA binding"/>
    <property type="evidence" value="ECO:0007669"/>
    <property type="project" value="UniProtKB-KW"/>
</dbReference>